<gene>
    <name evidence="4" type="ORF">FJT64_006758</name>
</gene>
<evidence type="ECO:0000256" key="1">
    <source>
        <dbReference type="SAM" id="MobiDB-lite"/>
    </source>
</evidence>
<accession>A0A6A4VMB1</accession>
<keyword evidence="3" id="KW-0732">Signal</keyword>
<organism evidence="4 5">
    <name type="scientific">Amphibalanus amphitrite</name>
    <name type="common">Striped barnacle</name>
    <name type="synonym">Balanus amphitrite</name>
    <dbReference type="NCBI Taxonomy" id="1232801"/>
    <lineage>
        <taxon>Eukaryota</taxon>
        <taxon>Metazoa</taxon>
        <taxon>Ecdysozoa</taxon>
        <taxon>Arthropoda</taxon>
        <taxon>Crustacea</taxon>
        <taxon>Multicrustacea</taxon>
        <taxon>Cirripedia</taxon>
        <taxon>Thoracica</taxon>
        <taxon>Thoracicalcarea</taxon>
        <taxon>Balanomorpha</taxon>
        <taxon>Balanoidea</taxon>
        <taxon>Balanidae</taxon>
        <taxon>Amphibalaninae</taxon>
        <taxon>Amphibalanus</taxon>
    </lineage>
</organism>
<feature type="region of interest" description="Disordered" evidence="1">
    <location>
        <begin position="131"/>
        <end position="164"/>
    </location>
</feature>
<comment type="caution">
    <text evidence="4">The sequence shown here is derived from an EMBL/GenBank/DDBJ whole genome shotgun (WGS) entry which is preliminary data.</text>
</comment>
<sequence length="164" mass="16934">MATATPPPVPLVLVALSCLPHLAEAASDTTGVLTVVAIVLGCSVVAGGLAVIGWYCWKQNRREPSVQPKPKPPPPPKPANSPLPPANPPMMLVAQSPMPGMQGFMIPAGAMYCDVRTGMMMGYPAGMSPSPGTALYQVPVQQQPSPAPPDNTSVEDLEGNNAGK</sequence>
<keyword evidence="2" id="KW-1133">Transmembrane helix</keyword>
<evidence type="ECO:0000256" key="3">
    <source>
        <dbReference type="SAM" id="SignalP"/>
    </source>
</evidence>
<evidence type="ECO:0000313" key="4">
    <source>
        <dbReference type="EMBL" id="KAF0295776.1"/>
    </source>
</evidence>
<feature type="transmembrane region" description="Helical" evidence="2">
    <location>
        <begin position="35"/>
        <end position="57"/>
    </location>
</feature>
<evidence type="ECO:0000313" key="5">
    <source>
        <dbReference type="Proteomes" id="UP000440578"/>
    </source>
</evidence>
<feature type="chain" id="PRO_5025443325" evidence="3">
    <location>
        <begin position="26"/>
        <end position="164"/>
    </location>
</feature>
<feature type="signal peptide" evidence="3">
    <location>
        <begin position="1"/>
        <end position="25"/>
    </location>
</feature>
<feature type="region of interest" description="Disordered" evidence="1">
    <location>
        <begin position="63"/>
        <end position="93"/>
    </location>
</feature>
<protein>
    <submittedName>
        <fullName evidence="4">Uncharacterized protein</fullName>
    </submittedName>
</protein>
<reference evidence="4 5" key="1">
    <citation type="submission" date="2019-07" db="EMBL/GenBank/DDBJ databases">
        <title>Draft genome assembly of a fouling barnacle, Amphibalanus amphitrite (Darwin, 1854): The first reference genome for Thecostraca.</title>
        <authorList>
            <person name="Kim W."/>
        </authorList>
    </citation>
    <scope>NUCLEOTIDE SEQUENCE [LARGE SCALE GENOMIC DNA]</scope>
    <source>
        <strain evidence="4">SNU_AA5</strain>
        <tissue evidence="4">Soma without cirri and trophi</tissue>
    </source>
</reference>
<keyword evidence="2" id="KW-0812">Transmembrane</keyword>
<dbReference type="AlphaFoldDB" id="A0A6A4VMB1"/>
<dbReference type="EMBL" id="VIIS01001600">
    <property type="protein sequence ID" value="KAF0295776.1"/>
    <property type="molecule type" value="Genomic_DNA"/>
</dbReference>
<dbReference type="Proteomes" id="UP000440578">
    <property type="component" value="Unassembled WGS sequence"/>
</dbReference>
<feature type="compositionally biased region" description="Pro residues" evidence="1">
    <location>
        <begin position="67"/>
        <end position="88"/>
    </location>
</feature>
<evidence type="ECO:0000256" key="2">
    <source>
        <dbReference type="SAM" id="Phobius"/>
    </source>
</evidence>
<proteinExistence type="predicted"/>
<name>A0A6A4VMB1_AMPAM</name>
<keyword evidence="2" id="KW-0472">Membrane</keyword>
<keyword evidence="5" id="KW-1185">Reference proteome</keyword>